<protein>
    <submittedName>
        <fullName evidence="1">Uncharacterized protein</fullName>
    </submittedName>
</protein>
<dbReference type="EMBL" id="CP059320">
    <property type="protein sequence ID" value="QTH24779.1"/>
    <property type="molecule type" value="Genomic_DNA"/>
</dbReference>
<proteinExistence type="predicted"/>
<keyword evidence="1" id="KW-0614">Plasmid</keyword>
<reference evidence="1" key="2">
    <citation type="submission" date="2021-04" db="EMBL/GenBank/DDBJ databases">
        <title>Isolation and genomic analysis of the ibuprofen-degrading bacterium Sphingomonas strain MPO218.</title>
        <authorList>
            <person name="Aulestia M."/>
            <person name="Flores A."/>
            <person name="Mangas E.L."/>
            <person name="Perez-Pulido A.J."/>
            <person name="Santero E."/>
            <person name="Camacho E.M."/>
        </authorList>
    </citation>
    <scope>NUCLEOTIDE SEQUENCE</scope>
    <source>
        <strain evidence="1">MPO218</strain>
        <plasmid evidence="1">pIBU218</plasmid>
    </source>
</reference>
<dbReference type="AlphaFoldDB" id="A0A975HIJ9"/>
<accession>A0A975HIJ9</accession>
<geneLocation type="plasmid" evidence="1 2">
    <name>pIBU218</name>
</geneLocation>
<evidence type="ECO:0000313" key="1">
    <source>
        <dbReference type="EMBL" id="QTH24779.1"/>
    </source>
</evidence>
<reference evidence="1" key="1">
    <citation type="submission" date="2020-07" db="EMBL/GenBank/DDBJ databases">
        <authorList>
            <person name="Camacho E."/>
        </authorList>
    </citation>
    <scope>NUCLEOTIDE SEQUENCE</scope>
    <source>
        <strain evidence="1">MPO218</strain>
        <plasmid evidence="1">pIBU218</plasmid>
    </source>
</reference>
<gene>
    <name evidence="1" type="ORF">HRJ34_28305</name>
</gene>
<sequence>MPGRSRSYALDISAELFKLTTESIRLHSNETLRYQTLAQLLTHRINNPTVAESLDPADLREYLDALPTRGDIRIHLNISRTSAQSLVEIKKRLSHTIGDTLTVGDAIALLIYDYLVEHSATRVLPKLGLDDSDASASPTS</sequence>
<organism evidence="1 2">
    <name type="scientific">Rhizorhabdus wittichii</name>
    <dbReference type="NCBI Taxonomy" id="160791"/>
    <lineage>
        <taxon>Bacteria</taxon>
        <taxon>Pseudomonadati</taxon>
        <taxon>Pseudomonadota</taxon>
        <taxon>Alphaproteobacteria</taxon>
        <taxon>Sphingomonadales</taxon>
        <taxon>Sphingomonadaceae</taxon>
        <taxon>Rhizorhabdus</taxon>
    </lineage>
</organism>
<dbReference type="Proteomes" id="UP000664914">
    <property type="component" value="Plasmid pIBU218"/>
</dbReference>
<evidence type="ECO:0000313" key="2">
    <source>
        <dbReference type="Proteomes" id="UP000664914"/>
    </source>
</evidence>
<dbReference type="RefSeq" id="WP_208634497.1">
    <property type="nucleotide sequence ID" value="NZ_CP059320.1"/>
</dbReference>
<name>A0A975HIJ9_9SPHN</name>